<organism evidence="2 3">
    <name type="scientific">Pseudoprimorskyibacter insulae</name>
    <dbReference type="NCBI Taxonomy" id="1695997"/>
    <lineage>
        <taxon>Bacteria</taxon>
        <taxon>Pseudomonadati</taxon>
        <taxon>Pseudomonadota</taxon>
        <taxon>Alphaproteobacteria</taxon>
        <taxon>Rhodobacterales</taxon>
        <taxon>Paracoccaceae</taxon>
        <taxon>Pseudoprimorskyibacter</taxon>
    </lineage>
</organism>
<dbReference type="AlphaFoldDB" id="A0A2R8ATP2"/>
<dbReference type="InterPro" id="IPR050177">
    <property type="entry name" value="Lipid_A_modif_metabolic_enz"/>
</dbReference>
<accession>A0A2R8ATP2</accession>
<feature type="domain" description="NAD-dependent epimerase/dehydratase" evidence="1">
    <location>
        <begin position="4"/>
        <end position="206"/>
    </location>
</feature>
<dbReference type="Gene3D" id="3.40.50.720">
    <property type="entry name" value="NAD(P)-binding Rossmann-like Domain"/>
    <property type="match status" value="1"/>
</dbReference>
<dbReference type="Proteomes" id="UP000244904">
    <property type="component" value="Unassembled WGS sequence"/>
</dbReference>
<dbReference type="SUPFAM" id="SSF51735">
    <property type="entry name" value="NAD(P)-binding Rossmann-fold domains"/>
    <property type="match status" value="1"/>
</dbReference>
<dbReference type="RefSeq" id="WP_181389392.1">
    <property type="nucleotide sequence ID" value="NZ_OMOJ01000002.1"/>
</dbReference>
<protein>
    <recommendedName>
        <fullName evidence="1">NAD-dependent epimerase/dehydratase domain-containing protein</fullName>
    </recommendedName>
</protein>
<sequence length="270" mass="28396">MDRILVTGTTGNVGTMVLPALREIAATVAVTSIGRDAGVCDVLWSPGDPVPQGLRADCVIALWGVTPGPDKDLMDNVKLAASAQSLAQQVSATRVLHCSSAAVYRPSTDPATEATPVDPQNDYGRAKVAMEEAVAKMPGHHCCLRIGNVAGADSLFAAIKRGASLTLDQFENGHGPERSYIAPTDLARVLAHLATMPAALPPVLNVAAPKATAMQAIADAAGRTVHWRPAPNGANQIVGFDTTLLQSICPLPENSTDADWLVQDWRKREI</sequence>
<dbReference type="PANTHER" id="PTHR43245:SF23">
    <property type="entry name" value="NAD(P)-BINDING DOMAIN-CONTAINING PROTEIN"/>
    <property type="match status" value="1"/>
</dbReference>
<dbReference type="PANTHER" id="PTHR43245">
    <property type="entry name" value="BIFUNCTIONAL POLYMYXIN RESISTANCE PROTEIN ARNA"/>
    <property type="match status" value="1"/>
</dbReference>
<gene>
    <name evidence="2" type="ORF">PRI8871_01228</name>
</gene>
<name>A0A2R8ATP2_9RHOB</name>
<evidence type="ECO:0000313" key="2">
    <source>
        <dbReference type="EMBL" id="SPF79432.1"/>
    </source>
</evidence>
<reference evidence="3" key="1">
    <citation type="submission" date="2018-03" db="EMBL/GenBank/DDBJ databases">
        <authorList>
            <person name="Rodrigo-Torres L."/>
            <person name="Arahal R. D."/>
            <person name="Lucena T."/>
        </authorList>
    </citation>
    <scope>NUCLEOTIDE SEQUENCE [LARGE SCALE GENOMIC DNA]</scope>
    <source>
        <strain evidence="3">CECT 8871</strain>
    </source>
</reference>
<dbReference type="InterPro" id="IPR001509">
    <property type="entry name" value="Epimerase_deHydtase"/>
</dbReference>
<keyword evidence="3" id="KW-1185">Reference proteome</keyword>
<proteinExistence type="predicted"/>
<dbReference type="EMBL" id="OMOJ01000002">
    <property type="protein sequence ID" value="SPF79432.1"/>
    <property type="molecule type" value="Genomic_DNA"/>
</dbReference>
<dbReference type="InterPro" id="IPR036291">
    <property type="entry name" value="NAD(P)-bd_dom_sf"/>
</dbReference>
<dbReference type="Pfam" id="PF01370">
    <property type="entry name" value="Epimerase"/>
    <property type="match status" value="1"/>
</dbReference>
<evidence type="ECO:0000259" key="1">
    <source>
        <dbReference type="Pfam" id="PF01370"/>
    </source>
</evidence>
<evidence type="ECO:0000313" key="3">
    <source>
        <dbReference type="Proteomes" id="UP000244904"/>
    </source>
</evidence>